<evidence type="ECO:0000256" key="1">
    <source>
        <dbReference type="SAM" id="SignalP"/>
    </source>
</evidence>
<dbReference type="PATRIC" id="fig|862962.3.peg.230"/>
<dbReference type="AlphaFoldDB" id="E1WKA8"/>
<feature type="signal peptide" evidence="1">
    <location>
        <begin position="1"/>
        <end position="23"/>
    </location>
</feature>
<protein>
    <submittedName>
        <fullName evidence="2">Putative exported protein</fullName>
    </submittedName>
</protein>
<dbReference type="PROSITE" id="PS51257">
    <property type="entry name" value="PROKAR_LIPOPROTEIN"/>
    <property type="match status" value="1"/>
</dbReference>
<gene>
    <name evidence="2" type="ordered locus">BF638R_0225</name>
</gene>
<dbReference type="EMBL" id="FQ312004">
    <property type="protein sequence ID" value="CBW20829.1"/>
    <property type="molecule type" value="Genomic_DNA"/>
</dbReference>
<reference evidence="2 3" key="1">
    <citation type="journal article" date="2010" name="Microbiology">
        <title>Twenty-eight divergent polysaccharide loci specifying within- and amongst-strain capsule diversity in three strains of Bacteroides fragilis.</title>
        <authorList>
            <person name="Patrick S."/>
            <person name="Blakely G.W."/>
            <person name="Houston S."/>
            <person name="Moore J."/>
            <person name="Abratt V.R."/>
            <person name="Bertalan M."/>
            <person name="Cerdeno-Tarraga A.M."/>
            <person name="Quail M.A."/>
            <person name="Corton N."/>
            <person name="Corton C."/>
            <person name="Bignell A."/>
            <person name="Barron A."/>
            <person name="Clark L."/>
            <person name="Bentley S.D."/>
            <person name="Parkhill J."/>
        </authorList>
    </citation>
    <scope>NUCLEOTIDE SEQUENCE [LARGE SCALE GENOMIC DNA]</scope>
    <source>
        <strain evidence="2 3">638R</strain>
    </source>
</reference>
<dbReference type="KEGG" id="bfg:BF638R_0225"/>
<evidence type="ECO:0000313" key="3">
    <source>
        <dbReference type="Proteomes" id="UP000008560"/>
    </source>
</evidence>
<feature type="chain" id="PRO_5003154028" evidence="1">
    <location>
        <begin position="24"/>
        <end position="112"/>
    </location>
</feature>
<dbReference type="Proteomes" id="UP000008560">
    <property type="component" value="Chromosome"/>
</dbReference>
<organism evidence="2 3">
    <name type="scientific">Bacteroides fragilis (strain 638R)</name>
    <dbReference type="NCBI Taxonomy" id="862962"/>
    <lineage>
        <taxon>Bacteria</taxon>
        <taxon>Pseudomonadati</taxon>
        <taxon>Bacteroidota</taxon>
        <taxon>Bacteroidia</taxon>
        <taxon>Bacteroidales</taxon>
        <taxon>Bacteroidaceae</taxon>
        <taxon>Bacteroides</taxon>
    </lineage>
</organism>
<dbReference type="HOGENOM" id="CLU_2140813_0_0_10"/>
<keyword evidence="1" id="KW-0732">Signal</keyword>
<dbReference type="RefSeq" id="WP_014298141.1">
    <property type="nucleotide sequence ID" value="NC_016776.1"/>
</dbReference>
<name>E1WKA8_BACF6</name>
<evidence type="ECO:0000313" key="2">
    <source>
        <dbReference type="EMBL" id="CBW20829.1"/>
    </source>
</evidence>
<proteinExistence type="predicted"/>
<sequence length="112" mass="12332">MRNLIKFSCLLFSMALLSSCSNSEEPDYPAVASSISNSILIDILDSEGNSLIDNEAIMNGLSFIGRDGYKIPFHAVEIGDEKIIRTVFPLPMESSMSYSDDRKNGYGESNLI</sequence>
<accession>E1WKA8</accession>